<feature type="transmembrane region" description="Helical" evidence="2">
    <location>
        <begin position="128"/>
        <end position="151"/>
    </location>
</feature>
<evidence type="ECO:0000256" key="2">
    <source>
        <dbReference type="SAM" id="Phobius"/>
    </source>
</evidence>
<feature type="compositionally biased region" description="Basic and acidic residues" evidence="1">
    <location>
        <begin position="68"/>
        <end position="77"/>
    </location>
</feature>
<feature type="transmembrane region" description="Helical" evidence="2">
    <location>
        <begin position="92"/>
        <end position="116"/>
    </location>
</feature>
<keyword evidence="2" id="KW-0472">Membrane</keyword>
<gene>
    <name evidence="3" type="ORF">Daus18300_007262</name>
</gene>
<dbReference type="PANTHER" id="PTHR35394">
    <property type="entry name" value="DUF3176 DOMAIN-CONTAINING PROTEIN"/>
    <property type="match status" value="1"/>
</dbReference>
<comment type="caution">
    <text evidence="3">The sequence shown here is derived from an EMBL/GenBank/DDBJ whole genome shotgun (WGS) entry which is preliminary data.</text>
</comment>
<accession>A0ABR3WPI2</accession>
<feature type="compositionally biased region" description="Polar residues" evidence="1">
    <location>
        <begin position="32"/>
        <end position="67"/>
    </location>
</feature>
<dbReference type="Proteomes" id="UP001583177">
    <property type="component" value="Unassembled WGS sequence"/>
</dbReference>
<evidence type="ECO:0000313" key="4">
    <source>
        <dbReference type="Proteomes" id="UP001583177"/>
    </source>
</evidence>
<keyword evidence="2" id="KW-0812">Transmembrane</keyword>
<name>A0ABR3WPI2_9PEZI</name>
<dbReference type="EMBL" id="JAWRVE010000062">
    <property type="protein sequence ID" value="KAL1865372.1"/>
    <property type="molecule type" value="Genomic_DNA"/>
</dbReference>
<feature type="region of interest" description="Disordered" evidence="1">
    <location>
        <begin position="1"/>
        <end position="82"/>
    </location>
</feature>
<feature type="transmembrane region" description="Helical" evidence="2">
    <location>
        <begin position="196"/>
        <end position="214"/>
    </location>
</feature>
<evidence type="ECO:0000313" key="3">
    <source>
        <dbReference type="EMBL" id="KAL1865372.1"/>
    </source>
</evidence>
<sequence length="684" mass="74233">MEESSPLRPFELFPQTARPSRSAAEGIDHHNNPYSGSKSPSTPQTATTFSSRGEENSTAYTPINDQPQGDKHSDHGLQGHGRSPKNDWVNRFWIWEALSLLIATLALTAIIITLLMHGDRPLPKWPSAITINALIAIFSAIFKAGLMMPVAEGISQLKWLWYQKARPLKHMDDWDAASRGPWGSLLLIFTLKGKDLAVIGAILTVVAMAIDPFTQQIVQYYSCSRMVDGEGATIPYSNNYTAGYLGRPTGTPELDSQMQSAMYAGLLDPPVNTSAALTFGCRSGNCTFNSTEDGAAFMSLAFQSRCADISGDLHNSVNVTNATNGDDEITITISNASLPDYSTYLTNESAYVMQSGNIYSSDWPSSFLNKIAFIMSPLDDSLPKAFECEFYPTVDTYSANVTNGVLLEQVLDSQRMDVWSVDWGTHALLLVNKTIRAGQWHECSSASDRSDEHDFPVVWWPTPPGPQPGTSYSTDDLTNKSSTSSSAANYTQWWPQDCVYSIPYAPTEGLSAALAGFLGNETLFFDAWTQRAQGNLWSVNLWQNGSATLDTVRDAMDGLARSVTARWRQGDGPVSDNIGPAVGAVWEGQTCVRVNWAWIALPAALLLLAVVFVLLTVARTGLVAARGGSVWKSSALAVLFNGIDEKTRLASGPAVSLADMRAAAGTTAVRLRNTGDGFRLVGQT</sequence>
<dbReference type="PANTHER" id="PTHR35394:SF5">
    <property type="entry name" value="DUF3176 DOMAIN-CONTAINING PROTEIN"/>
    <property type="match status" value="1"/>
</dbReference>
<keyword evidence="2" id="KW-1133">Transmembrane helix</keyword>
<proteinExistence type="predicted"/>
<dbReference type="InterPro" id="IPR021514">
    <property type="entry name" value="DUF3176"/>
</dbReference>
<organism evidence="3 4">
    <name type="scientific">Diaporthe australafricana</name>
    <dbReference type="NCBI Taxonomy" id="127596"/>
    <lineage>
        <taxon>Eukaryota</taxon>
        <taxon>Fungi</taxon>
        <taxon>Dikarya</taxon>
        <taxon>Ascomycota</taxon>
        <taxon>Pezizomycotina</taxon>
        <taxon>Sordariomycetes</taxon>
        <taxon>Sordariomycetidae</taxon>
        <taxon>Diaporthales</taxon>
        <taxon>Diaporthaceae</taxon>
        <taxon>Diaporthe</taxon>
    </lineage>
</organism>
<reference evidence="3 4" key="1">
    <citation type="journal article" date="2024" name="IMA Fungus">
        <title>IMA Genome - F19 : A genome assembly and annotation guide to empower mycologists, including annotated draft genome sequences of Ceratocystis pirilliformis, Diaporthe australafricana, Fusarium ophioides, Paecilomyces lecythidis, and Sporothrix stenoceras.</title>
        <authorList>
            <person name="Aylward J."/>
            <person name="Wilson A.M."/>
            <person name="Visagie C.M."/>
            <person name="Spraker J."/>
            <person name="Barnes I."/>
            <person name="Buitendag C."/>
            <person name="Ceriani C."/>
            <person name="Del Mar Angel L."/>
            <person name="du Plessis D."/>
            <person name="Fuchs T."/>
            <person name="Gasser K."/>
            <person name="Kramer D."/>
            <person name="Li W."/>
            <person name="Munsamy K."/>
            <person name="Piso A."/>
            <person name="Price J.L."/>
            <person name="Sonnekus B."/>
            <person name="Thomas C."/>
            <person name="van der Nest A."/>
            <person name="van Dijk A."/>
            <person name="van Heerden A."/>
            <person name="van Vuuren N."/>
            <person name="Yilmaz N."/>
            <person name="Duong T.A."/>
            <person name="van der Merwe N.A."/>
            <person name="Wingfield M.J."/>
            <person name="Wingfield B.D."/>
        </authorList>
    </citation>
    <scope>NUCLEOTIDE SEQUENCE [LARGE SCALE GENOMIC DNA]</scope>
    <source>
        <strain evidence="3 4">CMW 18300</strain>
    </source>
</reference>
<protein>
    <submittedName>
        <fullName evidence="3">Uncharacterized protein</fullName>
    </submittedName>
</protein>
<dbReference type="Pfam" id="PF11374">
    <property type="entry name" value="DUF3176"/>
    <property type="match status" value="1"/>
</dbReference>
<evidence type="ECO:0000256" key="1">
    <source>
        <dbReference type="SAM" id="MobiDB-lite"/>
    </source>
</evidence>
<keyword evidence="4" id="KW-1185">Reference proteome</keyword>
<feature type="transmembrane region" description="Helical" evidence="2">
    <location>
        <begin position="596"/>
        <end position="617"/>
    </location>
</feature>